<feature type="compositionally biased region" description="Polar residues" evidence="4">
    <location>
        <begin position="300"/>
        <end position="309"/>
    </location>
</feature>
<dbReference type="STRING" id="1037660.A0A066VHG5"/>
<comment type="similarity">
    <text evidence="2">Belongs to the TBCC family.</text>
</comment>
<dbReference type="GO" id="GO:0007023">
    <property type="term" value="P:post-chaperonin tubulin folding pathway"/>
    <property type="evidence" value="ECO:0007669"/>
    <property type="project" value="InterPro"/>
</dbReference>
<dbReference type="Gene3D" id="2.160.20.70">
    <property type="match status" value="1"/>
</dbReference>
<feature type="compositionally biased region" description="Polar residues" evidence="4">
    <location>
        <begin position="104"/>
        <end position="126"/>
    </location>
</feature>
<dbReference type="InterPro" id="IPR012945">
    <property type="entry name" value="Tubulin-bd_cofactor_C_dom"/>
</dbReference>
<keyword evidence="7" id="KW-1185">Reference proteome</keyword>
<dbReference type="GO" id="GO:0005737">
    <property type="term" value="C:cytoplasm"/>
    <property type="evidence" value="ECO:0007669"/>
    <property type="project" value="UniProtKB-SubCell"/>
</dbReference>
<dbReference type="PROSITE" id="PS51329">
    <property type="entry name" value="C_CAP_COFACTOR_C"/>
    <property type="match status" value="1"/>
</dbReference>
<sequence length="365" mass="39415">MQGIGAGSRADRALVFYERFNESISAAQKLVQNASSSSELTKPLQVVSQLRADVTEYHDLIPSYDRNTYENKLRQLAAEITAKRAELGKSSGRFSLRRAPKPQPASNAPSHSPSTKPDEGTSTPRLSASMHAAAAEELHSKPKRVFTGKKRARLTRNDAIFQDGTSSGDLHISDCIDCLIDLRPPPPPEDAGASDAAARTRPKLTSLQAVQLRAIKNSVLLLGEIDGSVMVHGCENCIIAVKSRQYRMHTSESIIGLIDSASVITIEHCSNLALAPCPSPLRKQRDASSPHSVADPDSHLNPTAVTNAPSKGKFEVQDFDHISRATASPSWILAKPDVVAKVVAWTAEQQNPDQMQLQVGVLLAP</sequence>
<dbReference type="EMBL" id="JMSN01000122">
    <property type="protein sequence ID" value="KDN38194.1"/>
    <property type="molecule type" value="Genomic_DNA"/>
</dbReference>
<comment type="subcellular location">
    <subcellularLocation>
        <location evidence="1">Cytoplasm</location>
    </subcellularLocation>
</comment>
<dbReference type="InterPro" id="IPR027684">
    <property type="entry name" value="TBCC"/>
</dbReference>
<evidence type="ECO:0000256" key="1">
    <source>
        <dbReference type="ARBA" id="ARBA00004496"/>
    </source>
</evidence>
<evidence type="ECO:0000313" key="6">
    <source>
        <dbReference type="EMBL" id="KDN38194.1"/>
    </source>
</evidence>
<comment type="caution">
    <text evidence="6">The sequence shown here is derived from an EMBL/GenBank/DDBJ whole genome shotgun (WGS) entry which is preliminary data.</text>
</comment>
<protein>
    <recommendedName>
        <fullName evidence="5">C-CAP/cofactor C-like domain-containing protein</fullName>
    </recommendedName>
</protein>
<organism evidence="6 7">
    <name type="scientific">Tilletiaria anomala (strain ATCC 24038 / CBS 436.72 / UBC 951)</name>
    <dbReference type="NCBI Taxonomy" id="1037660"/>
    <lineage>
        <taxon>Eukaryota</taxon>
        <taxon>Fungi</taxon>
        <taxon>Dikarya</taxon>
        <taxon>Basidiomycota</taxon>
        <taxon>Ustilaginomycotina</taxon>
        <taxon>Exobasidiomycetes</taxon>
        <taxon>Georgefischeriales</taxon>
        <taxon>Tilletiariaceae</taxon>
        <taxon>Tilletiaria</taxon>
    </lineage>
</organism>
<dbReference type="InterPro" id="IPR016098">
    <property type="entry name" value="CAP/MinC_C"/>
</dbReference>
<evidence type="ECO:0000313" key="7">
    <source>
        <dbReference type="Proteomes" id="UP000027361"/>
    </source>
</evidence>
<evidence type="ECO:0000259" key="5">
    <source>
        <dbReference type="PROSITE" id="PS51329"/>
    </source>
</evidence>
<feature type="compositionally biased region" description="Basic and acidic residues" evidence="4">
    <location>
        <begin position="283"/>
        <end position="298"/>
    </location>
</feature>
<dbReference type="GO" id="GO:0007021">
    <property type="term" value="P:tubulin complex assembly"/>
    <property type="evidence" value="ECO:0007669"/>
    <property type="project" value="TreeGrafter"/>
</dbReference>
<dbReference type="OMA" id="HQFRLHE"/>
<dbReference type="PANTHER" id="PTHR15139:SF0">
    <property type="entry name" value="TUBULIN-SPECIFIC CHAPERONE C"/>
    <property type="match status" value="1"/>
</dbReference>
<dbReference type="RefSeq" id="XP_013240632.1">
    <property type="nucleotide sequence ID" value="XM_013385178.1"/>
</dbReference>
<dbReference type="Proteomes" id="UP000027361">
    <property type="component" value="Unassembled WGS sequence"/>
</dbReference>
<dbReference type="Gene3D" id="1.20.58.1250">
    <property type="entry name" value="Tubulin Binding Cofactor C, N-terminal domain"/>
    <property type="match status" value="1"/>
</dbReference>
<evidence type="ECO:0000256" key="4">
    <source>
        <dbReference type="SAM" id="MobiDB-lite"/>
    </source>
</evidence>
<dbReference type="PANTHER" id="PTHR15139">
    <property type="entry name" value="TUBULIN FOLDING COFACTOR C"/>
    <property type="match status" value="1"/>
</dbReference>
<reference evidence="6 7" key="1">
    <citation type="submission" date="2014-05" db="EMBL/GenBank/DDBJ databases">
        <title>Draft genome sequence of a rare smut relative, Tilletiaria anomala UBC 951.</title>
        <authorList>
            <consortium name="DOE Joint Genome Institute"/>
            <person name="Toome M."/>
            <person name="Kuo A."/>
            <person name="Henrissat B."/>
            <person name="Lipzen A."/>
            <person name="Tritt A."/>
            <person name="Yoshinaga Y."/>
            <person name="Zane M."/>
            <person name="Barry K."/>
            <person name="Grigoriev I.V."/>
            <person name="Spatafora J.W."/>
            <person name="Aimea M.C."/>
        </authorList>
    </citation>
    <scope>NUCLEOTIDE SEQUENCE [LARGE SCALE GENOMIC DNA]</scope>
    <source>
        <strain evidence="6 7">UBC 951</strain>
    </source>
</reference>
<dbReference type="AlphaFoldDB" id="A0A066VHG5"/>
<gene>
    <name evidence="6" type="ORF">K437DRAFT_259485</name>
</gene>
<feature type="region of interest" description="Disordered" evidence="4">
    <location>
        <begin position="89"/>
        <end position="149"/>
    </location>
</feature>
<proteinExistence type="inferred from homology"/>
<feature type="domain" description="C-CAP/cofactor C-like" evidence="5">
    <location>
        <begin position="142"/>
        <end position="321"/>
    </location>
</feature>
<feature type="region of interest" description="Disordered" evidence="4">
    <location>
        <begin position="281"/>
        <end position="309"/>
    </location>
</feature>
<dbReference type="InParanoid" id="A0A066VHG5"/>
<dbReference type="InterPro" id="IPR038397">
    <property type="entry name" value="TBCC_N_sf"/>
</dbReference>
<accession>A0A066VHG5</accession>
<dbReference type="OrthoDB" id="194775at2759"/>
<dbReference type="GeneID" id="25265287"/>
<dbReference type="InterPro" id="IPR017901">
    <property type="entry name" value="C-CAP_CF_C-like"/>
</dbReference>
<name>A0A066VHG5_TILAU</name>
<dbReference type="Pfam" id="PF07986">
    <property type="entry name" value="TBCC"/>
    <property type="match status" value="1"/>
</dbReference>
<evidence type="ECO:0000256" key="2">
    <source>
        <dbReference type="ARBA" id="ARBA00008848"/>
    </source>
</evidence>
<keyword evidence="3" id="KW-0963">Cytoplasm</keyword>
<evidence type="ECO:0000256" key="3">
    <source>
        <dbReference type="ARBA" id="ARBA00022490"/>
    </source>
</evidence>
<dbReference type="HOGENOM" id="CLU_032612_0_0_1"/>